<dbReference type="SMART" id="SM00342">
    <property type="entry name" value="HTH_ARAC"/>
    <property type="match status" value="1"/>
</dbReference>
<evidence type="ECO:0000256" key="2">
    <source>
        <dbReference type="ARBA" id="ARBA00023163"/>
    </source>
</evidence>
<sequence length="323" mass="36193">MPEQTMDSRSAGGKSISIYKKTLDQLIGMTERMTLEEGRNTTIVPFLSIVKRSHDTVRCPGVLTPSFCLILQGEKKLYLGQDIFHYSAGDYVASLLDIPAFGQVVGATEEQPYIGLRVDFTTQEIASVVVEAEILTEPKEKDLTSAAFIGKSDANLLDIFYRLLKLIDKPKEARFLSELLKKEMIFNLLSGDFGHLFMQKVLFDQRADGVAKAIHWIQENYTHSFTVEELAKSCNMSTSGLHHKFKAITTMGPLQYQKQLRLQEARRLMLSGPVGATTAALTVGYESPSQFNREYRRLFGQPPLQDIKTLRKASGGAEFEDPI</sequence>
<dbReference type="PANTHER" id="PTHR43436">
    <property type="entry name" value="ARAC-FAMILY TRANSCRIPTIONAL REGULATOR"/>
    <property type="match status" value="1"/>
</dbReference>
<dbReference type="Proteomes" id="UP001285921">
    <property type="component" value="Unassembled WGS sequence"/>
</dbReference>
<feature type="domain" description="HTH araC/xylS-type" evidence="3">
    <location>
        <begin position="211"/>
        <end position="309"/>
    </location>
</feature>
<accession>A0ABQ6NGC6</accession>
<evidence type="ECO:0000256" key="1">
    <source>
        <dbReference type="ARBA" id="ARBA00023015"/>
    </source>
</evidence>
<dbReference type="PROSITE" id="PS01124">
    <property type="entry name" value="HTH_ARAC_FAMILY_2"/>
    <property type="match status" value="1"/>
</dbReference>
<proteinExistence type="predicted"/>
<reference evidence="4 5" key="1">
    <citation type="submission" date="2023-05" db="EMBL/GenBank/DDBJ databases">
        <title>Draft genome of Paenibacillus sp. CCS26.</title>
        <authorList>
            <person name="Akita H."/>
            <person name="Shinto Y."/>
            <person name="Kimura Z."/>
        </authorList>
    </citation>
    <scope>NUCLEOTIDE SEQUENCE [LARGE SCALE GENOMIC DNA]</scope>
    <source>
        <strain evidence="4 5">CCS26</strain>
    </source>
</reference>
<evidence type="ECO:0000313" key="5">
    <source>
        <dbReference type="Proteomes" id="UP001285921"/>
    </source>
</evidence>
<organism evidence="4 5">
    <name type="scientific">Paenibacillus glycanilyticus</name>
    <dbReference type="NCBI Taxonomy" id="126569"/>
    <lineage>
        <taxon>Bacteria</taxon>
        <taxon>Bacillati</taxon>
        <taxon>Bacillota</taxon>
        <taxon>Bacilli</taxon>
        <taxon>Bacillales</taxon>
        <taxon>Paenibacillaceae</taxon>
        <taxon>Paenibacillus</taxon>
    </lineage>
</organism>
<dbReference type="InterPro" id="IPR009594">
    <property type="entry name" value="Tscrpt_reg_HTH_AraC_N"/>
</dbReference>
<comment type="caution">
    <text evidence="4">The sequence shown here is derived from an EMBL/GenBank/DDBJ whole genome shotgun (WGS) entry which is preliminary data.</text>
</comment>
<keyword evidence="5" id="KW-1185">Reference proteome</keyword>
<dbReference type="EMBL" id="BTCL01000001">
    <property type="protein sequence ID" value="GMK43200.1"/>
    <property type="molecule type" value="Genomic_DNA"/>
</dbReference>
<dbReference type="Pfam" id="PF12833">
    <property type="entry name" value="HTH_18"/>
    <property type="match status" value="1"/>
</dbReference>
<dbReference type="InterPro" id="IPR009057">
    <property type="entry name" value="Homeodomain-like_sf"/>
</dbReference>
<dbReference type="SUPFAM" id="SSF46689">
    <property type="entry name" value="Homeodomain-like"/>
    <property type="match status" value="2"/>
</dbReference>
<gene>
    <name evidence="4" type="ORF">PghCCS26_03270</name>
</gene>
<evidence type="ECO:0000313" key="4">
    <source>
        <dbReference type="EMBL" id="GMK43200.1"/>
    </source>
</evidence>
<dbReference type="Gene3D" id="1.10.10.60">
    <property type="entry name" value="Homeodomain-like"/>
    <property type="match status" value="2"/>
</dbReference>
<protein>
    <submittedName>
        <fullName evidence="4">AraC family transcriptional regulator</fullName>
    </submittedName>
</protein>
<dbReference type="InterPro" id="IPR018060">
    <property type="entry name" value="HTH_AraC"/>
</dbReference>
<evidence type="ECO:0000259" key="3">
    <source>
        <dbReference type="PROSITE" id="PS01124"/>
    </source>
</evidence>
<name>A0ABQ6NGC6_9BACL</name>
<dbReference type="PANTHER" id="PTHR43436:SF1">
    <property type="entry name" value="TRANSCRIPTIONAL REGULATORY PROTEIN"/>
    <property type="match status" value="1"/>
</dbReference>
<keyword evidence="1" id="KW-0805">Transcription regulation</keyword>
<dbReference type="RefSeq" id="WP_317978574.1">
    <property type="nucleotide sequence ID" value="NZ_BTCL01000001.1"/>
</dbReference>
<dbReference type="Pfam" id="PF06719">
    <property type="entry name" value="AraC_N"/>
    <property type="match status" value="1"/>
</dbReference>
<keyword evidence="2" id="KW-0804">Transcription</keyword>